<dbReference type="GO" id="GO:0006631">
    <property type="term" value="P:fatty acid metabolic process"/>
    <property type="evidence" value="ECO:0007669"/>
    <property type="project" value="TreeGrafter"/>
</dbReference>
<evidence type="ECO:0000259" key="2">
    <source>
        <dbReference type="Pfam" id="PF00501"/>
    </source>
</evidence>
<dbReference type="AlphaFoldDB" id="A0A2T1GL13"/>
<dbReference type="EMBL" id="PVWO01000034">
    <property type="protein sequence ID" value="PSB58477.1"/>
    <property type="molecule type" value="Genomic_DNA"/>
</dbReference>
<feature type="domain" description="AMP-binding enzyme C-terminal" evidence="3">
    <location>
        <begin position="354"/>
        <end position="428"/>
    </location>
</feature>
<keyword evidence="4" id="KW-0436">Ligase</keyword>
<protein>
    <submittedName>
        <fullName evidence="4">2-succinylbenzoate-CoA ligase</fullName>
        <ecNumber evidence="4">6.2.1.26</ecNumber>
    </submittedName>
</protein>
<reference evidence="4 5" key="1">
    <citation type="submission" date="2018-03" db="EMBL/GenBank/DDBJ databases">
        <title>The ancient ancestry and fast evolution of plastids.</title>
        <authorList>
            <person name="Moore K.R."/>
            <person name="Magnabosco C."/>
            <person name="Momper L."/>
            <person name="Gold D.A."/>
            <person name="Bosak T."/>
            <person name="Fournier G.P."/>
        </authorList>
    </citation>
    <scope>NUCLEOTIDE SEQUENCE [LARGE SCALE GENOMIC DNA]</scope>
    <source>
        <strain evidence="4 5">CCALA 037</strain>
    </source>
</reference>
<dbReference type="Pfam" id="PF13193">
    <property type="entry name" value="AMP-binding_C"/>
    <property type="match status" value="1"/>
</dbReference>
<proteinExistence type="inferred from homology"/>
<dbReference type="EC" id="6.2.1.26" evidence="4"/>
<dbReference type="PANTHER" id="PTHR43201">
    <property type="entry name" value="ACYL-COA SYNTHETASE"/>
    <property type="match status" value="1"/>
</dbReference>
<dbReference type="RefSeq" id="WP_106300799.1">
    <property type="nucleotide sequence ID" value="NZ_PVWO01000034.1"/>
</dbReference>
<dbReference type="PANTHER" id="PTHR43201:SF8">
    <property type="entry name" value="ACYL-COA SYNTHETASE FAMILY MEMBER 3"/>
    <property type="match status" value="1"/>
</dbReference>
<evidence type="ECO:0000313" key="4">
    <source>
        <dbReference type="EMBL" id="PSB58477.1"/>
    </source>
</evidence>
<dbReference type="OrthoDB" id="9765680at2"/>
<dbReference type="InterPro" id="IPR045851">
    <property type="entry name" value="AMP-bd_C_sf"/>
</dbReference>
<dbReference type="Gene3D" id="3.40.50.12780">
    <property type="entry name" value="N-terminal domain of ligase-like"/>
    <property type="match status" value="1"/>
</dbReference>
<sequence>MGAINGEWIYSLFCQRLAAGWLVDRDNHAVIDLAERKLAEFIEFKPNFIAIATPDPIEFIASLMAGVRLGMPIFLVNPNWGMLEREQFTRLTALVDPDRHRETISIPTGGSSGEIKFALHTWETLTASVSGFQEFYGVDEIYSVCTLPLYHVSGFMQLWRSVLTNGKLFIIDFHQLCRDGVNAIEGNEERYFLSLVPTQLAKLLDLDARWLTRFQTILIGGAPPEIELLNRARTAKLPLALTYGMTETASQIASLKPKEFLAGYNSCGYVLPHAEIQSIAASDCDTEATSGANIVGEIRIAAKSLMLGYFPNLQPITYFEPDDIGSFDRDGNLTILGRNSDKIITGGENVFPIEVANAIMATGLVADAWVIGTPDRYWGQVVTALYVANSLPVSADILANAIVGKISKYKIPKRWICVDRIPRNTLGKILTQELAKLAGYE</sequence>
<name>A0A2T1GL13_9CYAN</name>
<dbReference type="SUPFAM" id="SSF56801">
    <property type="entry name" value="Acetyl-CoA synthetase-like"/>
    <property type="match status" value="1"/>
</dbReference>
<dbReference type="InterPro" id="IPR000873">
    <property type="entry name" value="AMP-dep_synth/lig_dom"/>
</dbReference>
<dbReference type="Proteomes" id="UP000238937">
    <property type="component" value="Unassembled WGS sequence"/>
</dbReference>
<dbReference type="InterPro" id="IPR025110">
    <property type="entry name" value="AMP-bd_C"/>
</dbReference>
<evidence type="ECO:0000259" key="3">
    <source>
        <dbReference type="Pfam" id="PF13193"/>
    </source>
</evidence>
<organism evidence="4 5">
    <name type="scientific">Chamaesiphon polymorphus CCALA 037</name>
    <dbReference type="NCBI Taxonomy" id="2107692"/>
    <lineage>
        <taxon>Bacteria</taxon>
        <taxon>Bacillati</taxon>
        <taxon>Cyanobacteriota</taxon>
        <taxon>Cyanophyceae</taxon>
        <taxon>Gomontiellales</taxon>
        <taxon>Chamaesiphonaceae</taxon>
        <taxon>Chamaesiphon</taxon>
    </lineage>
</organism>
<evidence type="ECO:0000256" key="1">
    <source>
        <dbReference type="ARBA" id="ARBA00006432"/>
    </source>
</evidence>
<feature type="domain" description="AMP-dependent synthetase/ligase" evidence="2">
    <location>
        <begin position="106"/>
        <end position="310"/>
    </location>
</feature>
<gene>
    <name evidence="4" type="ORF">C7B77_04675</name>
</gene>
<evidence type="ECO:0000313" key="5">
    <source>
        <dbReference type="Proteomes" id="UP000238937"/>
    </source>
</evidence>
<keyword evidence="5" id="KW-1185">Reference proteome</keyword>
<comment type="caution">
    <text evidence="4">The sequence shown here is derived from an EMBL/GenBank/DDBJ whole genome shotgun (WGS) entry which is preliminary data.</text>
</comment>
<dbReference type="InterPro" id="IPR042099">
    <property type="entry name" value="ANL_N_sf"/>
</dbReference>
<dbReference type="Pfam" id="PF00501">
    <property type="entry name" value="AMP-binding"/>
    <property type="match status" value="1"/>
</dbReference>
<dbReference type="GO" id="GO:0008756">
    <property type="term" value="F:o-succinylbenzoate-CoA ligase activity"/>
    <property type="evidence" value="ECO:0007669"/>
    <property type="project" value="UniProtKB-EC"/>
</dbReference>
<dbReference type="Gene3D" id="3.30.300.30">
    <property type="match status" value="1"/>
</dbReference>
<dbReference type="GO" id="GO:0031956">
    <property type="term" value="F:medium-chain fatty acid-CoA ligase activity"/>
    <property type="evidence" value="ECO:0007669"/>
    <property type="project" value="TreeGrafter"/>
</dbReference>
<comment type="similarity">
    <text evidence="1">Belongs to the ATP-dependent AMP-binding enzyme family.</text>
</comment>
<accession>A0A2T1GL13</accession>